<dbReference type="UniPathway" id="UPA00277">
    <property type="reaction ID" value="UER00407"/>
</dbReference>
<dbReference type="RefSeq" id="WP_096919690.1">
    <property type="nucleotide sequence ID" value="NZ_CP029487.1"/>
</dbReference>
<comment type="catalytic activity">
    <reaction evidence="13 14">
        <text>FMN + ATP + H(+) = FAD + diphosphate</text>
        <dbReference type="Rhea" id="RHEA:17237"/>
        <dbReference type="ChEBI" id="CHEBI:15378"/>
        <dbReference type="ChEBI" id="CHEBI:30616"/>
        <dbReference type="ChEBI" id="CHEBI:33019"/>
        <dbReference type="ChEBI" id="CHEBI:57692"/>
        <dbReference type="ChEBI" id="CHEBI:58210"/>
        <dbReference type="EC" id="2.7.7.2"/>
    </reaction>
</comment>
<dbReference type="InterPro" id="IPR002606">
    <property type="entry name" value="Riboflavin_kinase_bac"/>
</dbReference>
<evidence type="ECO:0000259" key="15">
    <source>
        <dbReference type="SMART" id="SM00904"/>
    </source>
</evidence>
<dbReference type="EC" id="2.7.1.26" evidence="14"/>
<dbReference type="Proteomes" id="UP000218387">
    <property type="component" value="Chromosome"/>
</dbReference>
<keyword evidence="4 14" id="KW-0288">FMN</keyword>
<dbReference type="InterPro" id="IPR015865">
    <property type="entry name" value="Riboflavin_kinase_bac/euk"/>
</dbReference>
<keyword evidence="3 14" id="KW-0285">Flavoprotein</keyword>
<evidence type="ECO:0000313" key="16">
    <source>
        <dbReference type="EMBL" id="QCT70658.1"/>
    </source>
</evidence>
<dbReference type="InterPro" id="IPR015864">
    <property type="entry name" value="FAD_synthase"/>
</dbReference>
<keyword evidence="10 14" id="KW-0067">ATP-binding</keyword>
<dbReference type="Pfam" id="PF01687">
    <property type="entry name" value="Flavokinase"/>
    <property type="match status" value="1"/>
</dbReference>
<accession>A0A2A5TG85</accession>
<dbReference type="SUPFAM" id="SSF82114">
    <property type="entry name" value="Riboflavin kinase-like"/>
    <property type="match status" value="1"/>
</dbReference>
<evidence type="ECO:0000256" key="6">
    <source>
        <dbReference type="ARBA" id="ARBA00022695"/>
    </source>
</evidence>
<dbReference type="PANTHER" id="PTHR22749:SF6">
    <property type="entry name" value="RIBOFLAVIN KINASE"/>
    <property type="match status" value="1"/>
</dbReference>
<dbReference type="NCBIfam" id="TIGR00083">
    <property type="entry name" value="ribF"/>
    <property type="match status" value="1"/>
</dbReference>
<evidence type="ECO:0000256" key="5">
    <source>
        <dbReference type="ARBA" id="ARBA00022679"/>
    </source>
</evidence>
<evidence type="ECO:0000256" key="12">
    <source>
        <dbReference type="ARBA" id="ARBA00047880"/>
    </source>
</evidence>
<sequence length="302" mass="34375">MNTEINPNEKIVLALGFFDGVHLGHQELINATIKKAKELNCASGVMTFAEHPLTHIFPAYSPWLITTNEEKVRIMKDLGIDYVFLNPFNDQLMCYSPKAFIRDYLLQKYNVVHIVVGFNYSFGFKGEGDIQMLTEFGKRFNFGVTVIPPCIIDGQSVSSTLIRELIGTGKVNEVSTFLGRDYSIEGTIVKGKGLGHTFDIPTANLKMKEKVILPSSGVYYTKIRVRGQEHDGLTNLGFNPTFEKHPYSIETYIYDFDENIYGDYVTLTFKERVRGEIKFDNLGDLVAQIKSDIRNIHTRYRK</sequence>
<keyword evidence="9 14" id="KW-0274">FAD</keyword>
<dbReference type="GO" id="GO:0008531">
    <property type="term" value="F:riboflavin kinase activity"/>
    <property type="evidence" value="ECO:0007669"/>
    <property type="project" value="UniProtKB-UniRule"/>
</dbReference>
<evidence type="ECO:0000256" key="13">
    <source>
        <dbReference type="ARBA" id="ARBA00049494"/>
    </source>
</evidence>
<dbReference type="GO" id="GO:0003919">
    <property type="term" value="F:FMN adenylyltransferase activity"/>
    <property type="evidence" value="ECO:0007669"/>
    <property type="project" value="UniProtKB-UniRule"/>
</dbReference>
<comment type="catalytic activity">
    <reaction evidence="12 14">
        <text>riboflavin + ATP = FMN + ADP + H(+)</text>
        <dbReference type="Rhea" id="RHEA:14357"/>
        <dbReference type="ChEBI" id="CHEBI:15378"/>
        <dbReference type="ChEBI" id="CHEBI:30616"/>
        <dbReference type="ChEBI" id="CHEBI:57986"/>
        <dbReference type="ChEBI" id="CHEBI:58210"/>
        <dbReference type="ChEBI" id="CHEBI:456216"/>
        <dbReference type="EC" id="2.7.1.26"/>
    </reaction>
</comment>
<dbReference type="CDD" id="cd02064">
    <property type="entry name" value="FAD_synthetase_N"/>
    <property type="match status" value="1"/>
</dbReference>
<evidence type="ECO:0000313" key="17">
    <source>
        <dbReference type="Proteomes" id="UP000218387"/>
    </source>
</evidence>
<name>A0A2A5TG85_EUBML</name>
<dbReference type="Pfam" id="PF06574">
    <property type="entry name" value="FAD_syn"/>
    <property type="match status" value="1"/>
</dbReference>
<dbReference type="FunFam" id="3.40.50.620:FF:000021">
    <property type="entry name" value="Riboflavin biosynthesis protein"/>
    <property type="match status" value="1"/>
</dbReference>
<evidence type="ECO:0000256" key="9">
    <source>
        <dbReference type="ARBA" id="ARBA00022827"/>
    </source>
</evidence>
<comment type="pathway">
    <text evidence="1 14">Cofactor biosynthesis; FAD biosynthesis; FAD from FMN: step 1/1.</text>
</comment>
<evidence type="ECO:0000256" key="14">
    <source>
        <dbReference type="PIRNR" id="PIRNR004491"/>
    </source>
</evidence>
<dbReference type="AlphaFoldDB" id="A0A2A5TG85"/>
<dbReference type="SMART" id="SM00904">
    <property type="entry name" value="Flavokinase"/>
    <property type="match status" value="1"/>
</dbReference>
<keyword evidence="7 14" id="KW-0547">Nucleotide-binding</keyword>
<keyword evidence="5 14" id="KW-0808">Transferase</keyword>
<gene>
    <name evidence="16" type="ORF">CPZ25_004725</name>
</gene>
<dbReference type="Gene3D" id="3.40.50.620">
    <property type="entry name" value="HUPs"/>
    <property type="match status" value="1"/>
</dbReference>
<evidence type="ECO:0000256" key="1">
    <source>
        <dbReference type="ARBA" id="ARBA00004726"/>
    </source>
</evidence>
<keyword evidence="6 14" id="KW-0548">Nucleotidyltransferase</keyword>
<evidence type="ECO:0000256" key="10">
    <source>
        <dbReference type="ARBA" id="ARBA00022840"/>
    </source>
</evidence>
<evidence type="ECO:0000256" key="8">
    <source>
        <dbReference type="ARBA" id="ARBA00022777"/>
    </source>
</evidence>
<dbReference type="SUPFAM" id="SSF52374">
    <property type="entry name" value="Nucleotidylyl transferase"/>
    <property type="match status" value="1"/>
</dbReference>
<comment type="similarity">
    <text evidence="14">Belongs to the ribF family.</text>
</comment>
<keyword evidence="11" id="KW-0511">Multifunctional enzyme</keyword>
<dbReference type="GO" id="GO:0009231">
    <property type="term" value="P:riboflavin biosynthetic process"/>
    <property type="evidence" value="ECO:0007669"/>
    <property type="project" value="InterPro"/>
</dbReference>
<dbReference type="GO" id="GO:0006747">
    <property type="term" value="P:FAD biosynthetic process"/>
    <property type="evidence" value="ECO:0007669"/>
    <property type="project" value="UniProtKB-UniRule"/>
</dbReference>
<feature type="domain" description="Riboflavin kinase" evidence="15">
    <location>
        <begin position="177"/>
        <end position="301"/>
    </location>
</feature>
<comment type="pathway">
    <text evidence="2 14">Cofactor biosynthesis; FMN biosynthesis; FMN from riboflavin (ATP route): step 1/1.</text>
</comment>
<dbReference type="GO" id="GO:0009398">
    <property type="term" value="P:FMN biosynthetic process"/>
    <property type="evidence" value="ECO:0007669"/>
    <property type="project" value="UniProtKB-UniRule"/>
</dbReference>
<keyword evidence="8 14" id="KW-0418">Kinase</keyword>
<dbReference type="InterPro" id="IPR023468">
    <property type="entry name" value="Riboflavin_kinase"/>
</dbReference>
<organism evidence="16 17">
    <name type="scientific">Eubacterium maltosivorans</name>
    <dbReference type="NCBI Taxonomy" id="2041044"/>
    <lineage>
        <taxon>Bacteria</taxon>
        <taxon>Bacillati</taxon>
        <taxon>Bacillota</taxon>
        <taxon>Clostridia</taxon>
        <taxon>Eubacteriales</taxon>
        <taxon>Eubacteriaceae</taxon>
        <taxon>Eubacterium</taxon>
    </lineage>
</organism>
<dbReference type="InterPro" id="IPR014729">
    <property type="entry name" value="Rossmann-like_a/b/a_fold"/>
</dbReference>
<protein>
    <recommendedName>
        <fullName evidence="14">Riboflavin biosynthesis protein</fullName>
    </recommendedName>
    <domain>
        <recommendedName>
            <fullName evidence="14">Riboflavin kinase</fullName>
            <ecNumber evidence="14">2.7.1.26</ecNumber>
        </recommendedName>
        <alternativeName>
            <fullName evidence="14">Flavokinase</fullName>
        </alternativeName>
    </domain>
    <domain>
        <recommendedName>
            <fullName evidence="14">FMN adenylyltransferase</fullName>
            <ecNumber evidence="14">2.7.7.2</ecNumber>
        </recommendedName>
        <alternativeName>
            <fullName evidence="14">FAD pyrophosphorylase</fullName>
        </alternativeName>
        <alternativeName>
            <fullName evidence="14">FAD synthase</fullName>
        </alternativeName>
    </domain>
</protein>
<evidence type="ECO:0000256" key="4">
    <source>
        <dbReference type="ARBA" id="ARBA00022643"/>
    </source>
</evidence>
<dbReference type="InterPro" id="IPR023465">
    <property type="entry name" value="Riboflavin_kinase_dom_sf"/>
</dbReference>
<dbReference type="KEGG" id="emt:CPZ25_004725"/>
<dbReference type="Gene3D" id="2.40.30.30">
    <property type="entry name" value="Riboflavin kinase-like"/>
    <property type="match status" value="1"/>
</dbReference>
<dbReference type="UniPathway" id="UPA00276">
    <property type="reaction ID" value="UER00406"/>
</dbReference>
<dbReference type="PIRSF" id="PIRSF004491">
    <property type="entry name" value="FAD_Synth"/>
    <property type="match status" value="1"/>
</dbReference>
<dbReference type="GO" id="GO:0005524">
    <property type="term" value="F:ATP binding"/>
    <property type="evidence" value="ECO:0007669"/>
    <property type="project" value="UniProtKB-UniRule"/>
</dbReference>
<dbReference type="NCBIfam" id="NF004162">
    <property type="entry name" value="PRK05627.1-5"/>
    <property type="match status" value="1"/>
</dbReference>
<evidence type="ECO:0000256" key="7">
    <source>
        <dbReference type="ARBA" id="ARBA00022741"/>
    </source>
</evidence>
<dbReference type="PANTHER" id="PTHR22749">
    <property type="entry name" value="RIBOFLAVIN KINASE/FMN ADENYLYLTRANSFERASE"/>
    <property type="match status" value="1"/>
</dbReference>
<dbReference type="EMBL" id="CP029487">
    <property type="protein sequence ID" value="QCT70658.1"/>
    <property type="molecule type" value="Genomic_DNA"/>
</dbReference>
<evidence type="ECO:0000256" key="2">
    <source>
        <dbReference type="ARBA" id="ARBA00005201"/>
    </source>
</evidence>
<reference evidence="16 17" key="1">
    <citation type="submission" date="2018-05" db="EMBL/GenBank/DDBJ databases">
        <title>Genome comparison of Eubacterium sp.</title>
        <authorList>
            <person name="Feng Y."/>
            <person name="Sanchez-Andrea I."/>
            <person name="Stams A.J.M."/>
            <person name="De Vos W.M."/>
        </authorList>
    </citation>
    <scope>NUCLEOTIDE SEQUENCE [LARGE SCALE GENOMIC DNA]</scope>
    <source>
        <strain evidence="16 17">YI</strain>
    </source>
</reference>
<dbReference type="EC" id="2.7.7.2" evidence="14"/>
<evidence type="ECO:0000256" key="3">
    <source>
        <dbReference type="ARBA" id="ARBA00022630"/>
    </source>
</evidence>
<evidence type="ECO:0000256" key="11">
    <source>
        <dbReference type="ARBA" id="ARBA00023268"/>
    </source>
</evidence>
<keyword evidence="17" id="KW-1185">Reference proteome</keyword>
<proteinExistence type="inferred from homology"/>